<sequence length="336" mass="39116">MRYLFSFLFILIKLQIFAQVTKVNPKDLSGSWIKAEISYLDGTELPDNNVLKYNYIKYTFQSPDILYVSTVYKNLGNENRYKIKGNMLYIMTPADFVINSFRIFEMNNQKLVLFESTGSSHEDPKALKYTFFSEQYFKDQLPLSKSDIYLITKNDTIYNTSQKIYPGFTGNNLQSFMYNELSDKKRREGTHIVSFIVNKKGQIDSLKTLESISPQYQEMFEKAFKKTKNMWSPAYLNGKPVSVLMYCKLKYYGKEIMNDFFNTQKANQAYQDKNYELAIFYYSEAIEVNPEDTDNLYKRGLCKQALGNLAGACDDWKKAEKLGSTATPPLIQKYCN</sequence>
<feature type="signal peptide" evidence="1">
    <location>
        <begin position="1"/>
        <end position="18"/>
    </location>
</feature>
<accession>A0ABS9ZS33</accession>
<dbReference type="RefSeq" id="WP_243357918.1">
    <property type="nucleotide sequence ID" value="NZ_JALGBH010000001.1"/>
</dbReference>
<dbReference type="Gene3D" id="1.25.40.10">
    <property type="entry name" value="Tetratricopeptide repeat domain"/>
    <property type="match status" value="1"/>
</dbReference>
<feature type="domain" description="TonB C-terminal" evidence="2">
    <location>
        <begin position="178"/>
        <end position="249"/>
    </location>
</feature>
<evidence type="ECO:0000313" key="4">
    <source>
        <dbReference type="Proteomes" id="UP001165460"/>
    </source>
</evidence>
<keyword evidence="4" id="KW-1185">Reference proteome</keyword>
<dbReference type="Proteomes" id="UP001165460">
    <property type="component" value="Unassembled WGS sequence"/>
</dbReference>
<dbReference type="SUPFAM" id="SSF74653">
    <property type="entry name" value="TolA/TonB C-terminal domain"/>
    <property type="match status" value="1"/>
</dbReference>
<protein>
    <submittedName>
        <fullName evidence="3">Energy transducer TonB</fullName>
    </submittedName>
</protein>
<organism evidence="3 4">
    <name type="scientific">Pedobacter montanisoli</name>
    <dbReference type="NCBI Taxonomy" id="2923277"/>
    <lineage>
        <taxon>Bacteria</taxon>
        <taxon>Pseudomonadati</taxon>
        <taxon>Bacteroidota</taxon>
        <taxon>Sphingobacteriia</taxon>
        <taxon>Sphingobacteriales</taxon>
        <taxon>Sphingobacteriaceae</taxon>
        <taxon>Pedobacter</taxon>
    </lineage>
</organism>
<reference evidence="3" key="1">
    <citation type="submission" date="2022-03" db="EMBL/GenBank/DDBJ databases">
        <authorList>
            <person name="Woo C.Y."/>
        </authorList>
    </citation>
    <scope>NUCLEOTIDE SEQUENCE</scope>
    <source>
        <strain evidence="3">CYS-01</strain>
    </source>
</reference>
<dbReference type="Pfam" id="PF03544">
    <property type="entry name" value="TonB_C"/>
    <property type="match status" value="1"/>
</dbReference>
<name>A0ABS9ZS33_9SPHI</name>
<dbReference type="Gene3D" id="3.30.1150.10">
    <property type="match status" value="1"/>
</dbReference>
<dbReference type="EMBL" id="JALGBH010000001">
    <property type="protein sequence ID" value="MCJ0741381.1"/>
    <property type="molecule type" value="Genomic_DNA"/>
</dbReference>
<keyword evidence="1" id="KW-0732">Signal</keyword>
<dbReference type="InterPro" id="IPR011990">
    <property type="entry name" value="TPR-like_helical_dom_sf"/>
</dbReference>
<dbReference type="SUPFAM" id="SSF48452">
    <property type="entry name" value="TPR-like"/>
    <property type="match status" value="1"/>
</dbReference>
<evidence type="ECO:0000259" key="2">
    <source>
        <dbReference type="Pfam" id="PF03544"/>
    </source>
</evidence>
<feature type="chain" id="PRO_5046466744" evidence="1">
    <location>
        <begin position="19"/>
        <end position="336"/>
    </location>
</feature>
<evidence type="ECO:0000313" key="3">
    <source>
        <dbReference type="EMBL" id="MCJ0741381.1"/>
    </source>
</evidence>
<comment type="caution">
    <text evidence="3">The sequence shown here is derived from an EMBL/GenBank/DDBJ whole genome shotgun (WGS) entry which is preliminary data.</text>
</comment>
<evidence type="ECO:0000256" key="1">
    <source>
        <dbReference type="SAM" id="SignalP"/>
    </source>
</evidence>
<dbReference type="InterPro" id="IPR037682">
    <property type="entry name" value="TonB_C"/>
</dbReference>
<proteinExistence type="predicted"/>
<gene>
    <name evidence="3" type="ORF">MMF97_01580</name>
</gene>